<evidence type="ECO:0000256" key="1">
    <source>
        <dbReference type="ARBA" id="ARBA00004123"/>
    </source>
</evidence>
<dbReference type="SMART" id="SM00399">
    <property type="entry name" value="ZnF_C4"/>
    <property type="match status" value="1"/>
</dbReference>
<keyword evidence="6" id="KW-0805">Transcription regulation</keyword>
<dbReference type="PRINTS" id="PR00047">
    <property type="entry name" value="STROIDFINGER"/>
</dbReference>
<feature type="region of interest" description="Disordered" evidence="11">
    <location>
        <begin position="91"/>
        <end position="116"/>
    </location>
</feature>
<gene>
    <name evidence="14" type="ORF">QR680_009653</name>
</gene>
<dbReference type="InterPro" id="IPR001723">
    <property type="entry name" value="Nuclear_hrmn_rcpt"/>
</dbReference>
<keyword evidence="5" id="KW-0862">Zinc</keyword>
<dbReference type="GO" id="GO:0000122">
    <property type="term" value="P:negative regulation of transcription by RNA polymerase II"/>
    <property type="evidence" value="ECO:0007669"/>
    <property type="project" value="TreeGrafter"/>
</dbReference>
<sequence length="560" mass="62048">MDPFGHPFTPSALTSATDLPLETAHVPMEATRVARPIPTNPHQKLVVDTTQQRSAFRPILSSTTVTPVTTTTTYDSFITSTLTMLLQNEHSDAKSDGDGECQPDWESTTDRRFEPFPHNARASSTSLLDSPKLLCQICSDKASGFHYGVFACEGCKGFFRRSIQQKLLYRPCPKSQQCAMTTATRNRCQYCRLKKCVYVGMSRDAVRFGRVPKKEKVKMVEQMQRASARSSMDSLAVEIEDDVLFVASVERGFAALGDFLRQNSSAAKTFLDVLPPTAVSSTTRSDCPFEAFNYLGLLQAVVDFSKAVPGFHILNAKDCLHMLKASLFQVLLLRLASLPKTGLAKPPRNHEDFAFLPGPVSGETGRFLHDSICDFVQRFRMLQMDERKMAIFSALVMVQGDHISSTSDFQQGALVKMLQEKLWRLLDHAFFPPEAAASQPCSFHNLNNRLVVDSVFAAISDLKTLHTLHQDRLQTIPFAVAPAASPGALLMPERLLRPPTDMPCLRRALQQTPPTAAGSFVDRHRTVADALSRPPLQVPPRPVGAALDDEEPLNLCIRKV</sequence>
<dbReference type="InterPro" id="IPR035500">
    <property type="entry name" value="NHR-like_dom_sf"/>
</dbReference>
<evidence type="ECO:0008006" key="16">
    <source>
        <dbReference type="Google" id="ProtNLM"/>
    </source>
</evidence>
<evidence type="ECO:0000256" key="5">
    <source>
        <dbReference type="ARBA" id="ARBA00022833"/>
    </source>
</evidence>
<dbReference type="PANTHER" id="PTHR24082:SF473">
    <property type="entry name" value="ECDYSONE-INDUCED PROTEIN 75B, ISOFORM B"/>
    <property type="match status" value="1"/>
</dbReference>
<evidence type="ECO:0000259" key="13">
    <source>
        <dbReference type="PROSITE" id="PS51843"/>
    </source>
</evidence>
<evidence type="ECO:0000256" key="4">
    <source>
        <dbReference type="ARBA" id="ARBA00022771"/>
    </source>
</evidence>
<organism evidence="14 15">
    <name type="scientific">Steinernema hermaphroditum</name>
    <dbReference type="NCBI Taxonomy" id="289476"/>
    <lineage>
        <taxon>Eukaryota</taxon>
        <taxon>Metazoa</taxon>
        <taxon>Ecdysozoa</taxon>
        <taxon>Nematoda</taxon>
        <taxon>Chromadorea</taxon>
        <taxon>Rhabditida</taxon>
        <taxon>Tylenchina</taxon>
        <taxon>Panagrolaimomorpha</taxon>
        <taxon>Strongyloidoidea</taxon>
        <taxon>Steinernematidae</taxon>
        <taxon>Steinernema</taxon>
    </lineage>
</organism>
<dbReference type="GO" id="GO:0000978">
    <property type="term" value="F:RNA polymerase II cis-regulatory region sequence-specific DNA binding"/>
    <property type="evidence" value="ECO:0007669"/>
    <property type="project" value="TreeGrafter"/>
</dbReference>
<keyword evidence="10" id="KW-0539">Nucleus</keyword>
<dbReference type="GO" id="GO:0045944">
    <property type="term" value="P:positive regulation of transcription by RNA polymerase II"/>
    <property type="evidence" value="ECO:0007669"/>
    <property type="project" value="TreeGrafter"/>
</dbReference>
<dbReference type="SUPFAM" id="SSF48508">
    <property type="entry name" value="Nuclear receptor ligand-binding domain"/>
    <property type="match status" value="1"/>
</dbReference>
<feature type="domain" description="Nuclear receptor" evidence="12">
    <location>
        <begin position="132"/>
        <end position="208"/>
    </location>
</feature>
<dbReference type="GO" id="GO:0030154">
    <property type="term" value="P:cell differentiation"/>
    <property type="evidence" value="ECO:0007669"/>
    <property type="project" value="TreeGrafter"/>
</dbReference>
<dbReference type="PROSITE" id="PS51843">
    <property type="entry name" value="NR_LBD"/>
    <property type="match status" value="1"/>
</dbReference>
<dbReference type="GO" id="GO:0005634">
    <property type="term" value="C:nucleus"/>
    <property type="evidence" value="ECO:0007669"/>
    <property type="project" value="UniProtKB-SubCell"/>
</dbReference>
<dbReference type="InterPro" id="IPR013088">
    <property type="entry name" value="Znf_NHR/GATA"/>
</dbReference>
<keyword evidence="3" id="KW-0479">Metal-binding</keyword>
<evidence type="ECO:0000259" key="12">
    <source>
        <dbReference type="PROSITE" id="PS51030"/>
    </source>
</evidence>
<keyword evidence="4" id="KW-0863">Zinc-finger</keyword>
<evidence type="ECO:0000313" key="14">
    <source>
        <dbReference type="EMBL" id="KAK0426338.1"/>
    </source>
</evidence>
<dbReference type="SUPFAM" id="SSF57716">
    <property type="entry name" value="Glucocorticoid receptor-like (DNA-binding domain)"/>
    <property type="match status" value="1"/>
</dbReference>
<accession>A0AA39IL63</accession>
<dbReference type="PROSITE" id="PS00031">
    <property type="entry name" value="NUCLEAR_REC_DBD_1"/>
    <property type="match status" value="1"/>
</dbReference>
<keyword evidence="15" id="KW-1185">Reference proteome</keyword>
<evidence type="ECO:0000256" key="10">
    <source>
        <dbReference type="ARBA" id="ARBA00023242"/>
    </source>
</evidence>
<dbReference type="FunFam" id="3.30.50.10:FF:000006">
    <property type="entry name" value="Nuclear receptor subfamily 5 group A member"/>
    <property type="match status" value="1"/>
</dbReference>
<keyword evidence="8" id="KW-0804">Transcription</keyword>
<evidence type="ECO:0000256" key="3">
    <source>
        <dbReference type="ARBA" id="ARBA00022723"/>
    </source>
</evidence>
<keyword evidence="9" id="KW-0675">Receptor</keyword>
<dbReference type="InterPro" id="IPR050234">
    <property type="entry name" value="Nuclear_hormone_rcpt_NR1"/>
</dbReference>
<dbReference type="Proteomes" id="UP001175271">
    <property type="component" value="Unassembled WGS sequence"/>
</dbReference>
<dbReference type="GO" id="GO:0009755">
    <property type="term" value="P:hormone-mediated signaling pathway"/>
    <property type="evidence" value="ECO:0007669"/>
    <property type="project" value="TreeGrafter"/>
</dbReference>
<dbReference type="InterPro" id="IPR000536">
    <property type="entry name" value="Nucl_hrmn_rcpt_lig-bd"/>
</dbReference>
<dbReference type="AlphaFoldDB" id="A0AA39IL63"/>
<dbReference type="CDD" id="cd07166">
    <property type="entry name" value="NR_DBD_REV_ERB"/>
    <property type="match status" value="1"/>
</dbReference>
<name>A0AA39IL63_9BILA</name>
<dbReference type="InterPro" id="IPR001628">
    <property type="entry name" value="Znf_hrmn_rcpt"/>
</dbReference>
<keyword evidence="7" id="KW-0238">DNA-binding</keyword>
<dbReference type="PRINTS" id="PR00398">
    <property type="entry name" value="STRDHORMONER"/>
</dbReference>
<feature type="domain" description="NR LBD" evidence="13">
    <location>
        <begin position="262"/>
        <end position="495"/>
    </location>
</feature>
<evidence type="ECO:0000313" key="15">
    <source>
        <dbReference type="Proteomes" id="UP001175271"/>
    </source>
</evidence>
<dbReference type="PANTHER" id="PTHR24082">
    <property type="entry name" value="NUCLEAR HORMONE RECEPTOR"/>
    <property type="match status" value="1"/>
</dbReference>
<evidence type="ECO:0000256" key="7">
    <source>
        <dbReference type="ARBA" id="ARBA00023125"/>
    </source>
</evidence>
<dbReference type="PROSITE" id="PS51030">
    <property type="entry name" value="NUCLEAR_REC_DBD_2"/>
    <property type="match status" value="1"/>
</dbReference>
<evidence type="ECO:0000256" key="11">
    <source>
        <dbReference type="SAM" id="MobiDB-lite"/>
    </source>
</evidence>
<proteinExistence type="inferred from homology"/>
<reference evidence="14" key="1">
    <citation type="submission" date="2023-06" db="EMBL/GenBank/DDBJ databases">
        <title>Genomic analysis of the entomopathogenic nematode Steinernema hermaphroditum.</title>
        <authorList>
            <person name="Schwarz E.M."/>
            <person name="Heppert J.K."/>
            <person name="Baniya A."/>
            <person name="Schwartz H.T."/>
            <person name="Tan C.-H."/>
            <person name="Antoshechkin I."/>
            <person name="Sternberg P.W."/>
            <person name="Goodrich-Blair H."/>
            <person name="Dillman A.R."/>
        </authorList>
    </citation>
    <scope>NUCLEOTIDE SEQUENCE</scope>
    <source>
        <strain evidence="14">PS9179</strain>
        <tissue evidence="14">Whole animal</tissue>
    </source>
</reference>
<dbReference type="Gene3D" id="3.30.50.10">
    <property type="entry name" value="Erythroid Transcription Factor GATA-1, subunit A"/>
    <property type="match status" value="1"/>
</dbReference>
<dbReference type="EMBL" id="JAUCMV010000001">
    <property type="protein sequence ID" value="KAK0426338.1"/>
    <property type="molecule type" value="Genomic_DNA"/>
</dbReference>
<protein>
    <recommendedName>
        <fullName evidence="16">Nuclear receptor domain-containing protein</fullName>
    </recommendedName>
</protein>
<evidence type="ECO:0000256" key="9">
    <source>
        <dbReference type="ARBA" id="ARBA00023170"/>
    </source>
</evidence>
<dbReference type="Gene3D" id="1.10.565.10">
    <property type="entry name" value="Retinoid X Receptor"/>
    <property type="match status" value="1"/>
</dbReference>
<dbReference type="Pfam" id="PF00105">
    <property type="entry name" value="zf-C4"/>
    <property type="match status" value="1"/>
</dbReference>
<evidence type="ECO:0000256" key="6">
    <source>
        <dbReference type="ARBA" id="ARBA00023015"/>
    </source>
</evidence>
<feature type="region of interest" description="Disordered" evidence="11">
    <location>
        <begin position="1"/>
        <end position="20"/>
    </location>
</feature>
<evidence type="ECO:0000256" key="2">
    <source>
        <dbReference type="ARBA" id="ARBA00005993"/>
    </source>
</evidence>
<evidence type="ECO:0000256" key="8">
    <source>
        <dbReference type="ARBA" id="ARBA00023163"/>
    </source>
</evidence>
<comment type="caution">
    <text evidence="14">The sequence shown here is derived from an EMBL/GenBank/DDBJ whole genome shotgun (WGS) entry which is preliminary data.</text>
</comment>
<dbReference type="GO" id="GO:0008270">
    <property type="term" value="F:zinc ion binding"/>
    <property type="evidence" value="ECO:0007669"/>
    <property type="project" value="UniProtKB-KW"/>
</dbReference>
<comment type="similarity">
    <text evidence="2">Belongs to the nuclear hormone receptor family.</text>
</comment>
<comment type="subcellular location">
    <subcellularLocation>
        <location evidence="1">Nucleus</location>
    </subcellularLocation>
</comment>
<dbReference type="GO" id="GO:0004879">
    <property type="term" value="F:nuclear receptor activity"/>
    <property type="evidence" value="ECO:0007669"/>
    <property type="project" value="TreeGrafter"/>
</dbReference>